<dbReference type="Proteomes" id="UP000036102">
    <property type="component" value="Unassembled WGS sequence"/>
</dbReference>
<dbReference type="SUPFAM" id="SSF55729">
    <property type="entry name" value="Acyl-CoA N-acyltransferases (Nat)"/>
    <property type="match status" value="1"/>
</dbReference>
<dbReference type="AlphaFoldDB" id="A0A0J7M0K7"/>
<gene>
    <name evidence="1" type="ORF">Msub_10821</name>
</gene>
<comment type="caution">
    <text evidence="1">The sequence shown here is derived from an EMBL/GenBank/DDBJ whole genome shotgun (WGS) entry which is preliminary data.</text>
</comment>
<dbReference type="STRING" id="1658765.Msub_10821"/>
<dbReference type="Gene3D" id="3.40.630.30">
    <property type="match status" value="1"/>
</dbReference>
<accession>A0A0J7M0K7</accession>
<organism evidence="1 2">
    <name type="scientific">Marinobacter subterrani</name>
    <dbReference type="NCBI Taxonomy" id="1658765"/>
    <lineage>
        <taxon>Bacteria</taxon>
        <taxon>Pseudomonadati</taxon>
        <taxon>Pseudomonadota</taxon>
        <taxon>Gammaproteobacteria</taxon>
        <taxon>Pseudomonadales</taxon>
        <taxon>Marinobacteraceae</taxon>
        <taxon>Marinobacter</taxon>
    </lineage>
</organism>
<evidence type="ECO:0000313" key="2">
    <source>
        <dbReference type="Proteomes" id="UP000036102"/>
    </source>
</evidence>
<sequence>MNSGFALRPETENQQSHEDVSTIFNSVFNVELATSQEAINKVFEVRYQVYCIDRPFEDPNCFADKREHDAYDLRSAHALIRHRMTGDSVATVRLVMAGDNPDQADFPMEAPCIHRMNQHAQEAFAGARREKVAEISRMAVSREFRRRLNEDESGTGISDFVCYSDSENGKRAMPYISLGLFAGILQMSVRHGITHWIAVMEPAQLRLLKRFGVEFDHVGPLIEYHGRRRPAFTEAASLIEGIRRRRPDVWSLITDNGRYLPAKPDTDFAENEKQVA</sequence>
<dbReference type="NCBIfam" id="TIGR03694">
    <property type="entry name" value="exosort_acyl"/>
    <property type="match status" value="1"/>
</dbReference>
<dbReference type="InterPro" id="IPR016181">
    <property type="entry name" value="Acyl_CoA_acyltransferase"/>
</dbReference>
<dbReference type="OrthoDB" id="582214at2"/>
<protein>
    <submittedName>
        <fullName evidence="1">N-acyl amino acid synthase, PEP-CTERM/exosortase system-associated</fullName>
    </submittedName>
</protein>
<dbReference type="InterPro" id="IPR022484">
    <property type="entry name" value="PEP-CTERM/exosrtase_acylTfrase"/>
</dbReference>
<reference evidence="1 2" key="1">
    <citation type="submission" date="2015-06" db="EMBL/GenBank/DDBJ databases">
        <title>Marinobacter subterrani, a genetically tractable neutrophilic iron-oxidizing strain isolated from the Soudan Iron Mine.</title>
        <authorList>
            <person name="Bonis B.M."/>
            <person name="Gralnick J.A."/>
        </authorList>
    </citation>
    <scope>NUCLEOTIDE SEQUENCE [LARGE SCALE GENOMIC DNA]</scope>
    <source>
        <strain evidence="1 2">JG233</strain>
    </source>
</reference>
<dbReference type="Pfam" id="PF13444">
    <property type="entry name" value="Acetyltransf_5"/>
    <property type="match status" value="1"/>
</dbReference>
<evidence type="ECO:0000313" key="1">
    <source>
        <dbReference type="EMBL" id="KMQ74635.1"/>
    </source>
</evidence>
<keyword evidence="2" id="KW-1185">Reference proteome</keyword>
<dbReference type="EMBL" id="LFBU01000001">
    <property type="protein sequence ID" value="KMQ74635.1"/>
    <property type="molecule type" value="Genomic_DNA"/>
</dbReference>
<name>A0A0J7M0K7_9GAMM</name>
<dbReference type="PATRIC" id="fig|1658765.3.peg.815"/>
<dbReference type="RefSeq" id="WP_048494817.1">
    <property type="nucleotide sequence ID" value="NZ_LFBU01000001.1"/>
</dbReference>
<proteinExistence type="predicted"/>